<name>D8ITU7_HERSS</name>
<organism evidence="2 3">
    <name type="scientific">Herbaspirillum seropedicae (strain SmR1)</name>
    <dbReference type="NCBI Taxonomy" id="757424"/>
    <lineage>
        <taxon>Bacteria</taxon>
        <taxon>Pseudomonadati</taxon>
        <taxon>Pseudomonadota</taxon>
        <taxon>Betaproteobacteria</taxon>
        <taxon>Burkholderiales</taxon>
        <taxon>Oxalobacteraceae</taxon>
        <taxon>Herbaspirillum</taxon>
    </lineage>
</organism>
<protein>
    <submittedName>
        <fullName evidence="2">Uncharacterized protein</fullName>
    </submittedName>
</protein>
<dbReference type="AlphaFoldDB" id="D8ITU7"/>
<reference evidence="2 3" key="1">
    <citation type="submission" date="2010-04" db="EMBL/GenBank/DDBJ databases">
        <title>The genome of Herbaspirillum seropedicae SmR1, an endophytic, nitrogen-fixing, plant-growth promoting beta-Proteobacteria.</title>
        <authorList>
            <person name="Pedrosa F.O."/>
            <person name="Monteiro R.A."/>
            <person name="Wassem R."/>
            <person name="Cruz L.M."/>
            <person name="Ayub R.A."/>
            <person name="Colauto N.B."/>
            <person name="Fernandez M.A."/>
            <person name="Fungaro M.H.P."/>
            <person name="Grisard E.C."/>
            <person name="Hungria M."/>
            <person name="Madeira H.M.F."/>
            <person name="Nodari R.O."/>
            <person name="Osaku C.A."/>
            <person name="Petzl-Erler M.L."/>
            <person name="Terenzi H."/>
            <person name="Vieira L.G.E."/>
            <person name="Almeida M.I.M."/>
            <person name="Alves L.R."/>
            <person name="Arantes O.M.N."/>
            <person name="Balsanelli E."/>
            <person name="Barcellos F.G."/>
            <person name="Baura V.A."/>
            <person name="Binde D.R."/>
            <person name="Campo R.J."/>
            <person name="Chubatsu L.S."/>
            <person name="Chueire L.M.O."/>
            <person name="Ciferri R.R."/>
            <person name="Correa L.C."/>
            <person name="da Conceicao Silva J.L."/>
            <person name="Dabul A.N.G."/>
            <person name="Dambros B.P."/>
            <person name="Faoro H."/>
            <person name="Favetti A."/>
            <person name="Friedermann G."/>
            <person name="Furlaneto M.C."/>
            <person name="Gasques L.S."/>
            <person name="Gimenes C.C.T."/>
            <person name="Gioppo N.M.R."/>
            <person name="Glienke-Blanco C."/>
            <person name="Godoy L.P."/>
            <person name="Guerra M.P."/>
            <person name="Karp S."/>
            <person name="Kava-Cordeiro V."/>
            <person name="Margarido V.P."/>
            <person name="Mathioni S.M."/>
            <person name="Menck-Soares M.A."/>
            <person name="Murace N.K."/>
            <person name="Nicolas M.F."/>
            <person name="Oliveira C.E.C."/>
            <person name="Pagnan N.A.B."/>
            <person name="Pamphile J.A."/>
            <person name="Patussi E.V."/>
            <person name="Pereira L.F.P."/>
            <person name="Pereira-Ferrari L."/>
            <person name="Pinto F.G.S."/>
            <person name="Precoma C."/>
            <person name="Prioli A.J."/>
            <person name="Prioli S.M.A.P."/>
            <person name="Raittz R.T."/>
            <person name="Ramos H.J.O."/>
            <person name="Ribeiro E.M.S.F."/>
            <person name="Rigo L.U."/>
            <person name="Rocha C.L.M.S.C."/>
            <person name="Rocha S.N."/>
            <person name="Santos K."/>
            <person name="Satori D."/>
            <person name="Silva A.G."/>
            <person name="Simao R.C.G."/>
            <person name="Soares M.A.M."/>
            <person name="Souza E.M."/>
            <person name="Steffens M.B.R."/>
            <person name="Steindel M."/>
            <person name="Tadra-Sfeir M.Z."/>
            <person name="Takahashi E.K."/>
            <person name="Torres R.A."/>
            <person name="Valle J.S."/>
            <person name="Vernal J.I."/>
            <person name="Vilas-Boas L.A."/>
            <person name="Watanabe M.A.E."/>
            <person name="Weiss V.A."/>
            <person name="Yates M.A."/>
            <person name="Souza E.M."/>
        </authorList>
    </citation>
    <scope>NUCLEOTIDE SEQUENCE [LARGE SCALE GENOMIC DNA]</scope>
    <source>
        <strain evidence="2 3">SmR1</strain>
    </source>
</reference>
<dbReference type="EMBL" id="CP002039">
    <property type="protein sequence ID" value="ADJ61588.1"/>
    <property type="molecule type" value="Genomic_DNA"/>
</dbReference>
<evidence type="ECO:0000256" key="1">
    <source>
        <dbReference type="SAM" id="MobiDB-lite"/>
    </source>
</evidence>
<proteinExistence type="predicted"/>
<evidence type="ECO:0000313" key="3">
    <source>
        <dbReference type="Proteomes" id="UP000000329"/>
    </source>
</evidence>
<sequence>MSRLRTRPRRRPRFPPQTLTQTGFHGYTAGAYGYAVIEFFFPPCPLYTPNE</sequence>
<keyword evidence="3" id="KW-1185">Reference proteome</keyword>
<dbReference type="STRING" id="757424.Hsero_0058"/>
<feature type="region of interest" description="Disordered" evidence="1">
    <location>
        <begin position="1"/>
        <end position="20"/>
    </location>
</feature>
<gene>
    <name evidence="2" type="ordered locus">Hsero_0058</name>
</gene>
<feature type="compositionally biased region" description="Basic residues" evidence="1">
    <location>
        <begin position="1"/>
        <end position="13"/>
    </location>
</feature>
<accession>D8ITU7</accession>
<dbReference type="Proteomes" id="UP000000329">
    <property type="component" value="Chromosome"/>
</dbReference>
<evidence type="ECO:0000313" key="2">
    <source>
        <dbReference type="EMBL" id="ADJ61588.1"/>
    </source>
</evidence>
<dbReference type="KEGG" id="hse:Hsero_0058"/>
<dbReference type="HOGENOM" id="CLU_3099605_0_0_4"/>